<dbReference type="InterPro" id="IPR031107">
    <property type="entry name" value="Small_HSP"/>
</dbReference>
<evidence type="ECO:0000256" key="1">
    <source>
        <dbReference type="PROSITE-ProRule" id="PRU00285"/>
    </source>
</evidence>
<organism evidence="4 5">
    <name type="scientific">Patiriisocius hiemis</name>
    <dbReference type="NCBI Taxonomy" id="3075604"/>
    <lineage>
        <taxon>Bacteria</taxon>
        <taxon>Pseudomonadati</taxon>
        <taxon>Bacteroidota</taxon>
        <taxon>Flavobacteriia</taxon>
        <taxon>Flavobacteriales</taxon>
        <taxon>Flavobacteriaceae</taxon>
        <taxon>Patiriisocius</taxon>
    </lineage>
</organism>
<dbReference type="CDD" id="cd06464">
    <property type="entry name" value="ACD_sHsps-like"/>
    <property type="match status" value="1"/>
</dbReference>
<dbReference type="PANTHER" id="PTHR11527">
    <property type="entry name" value="HEAT-SHOCK PROTEIN 20 FAMILY MEMBER"/>
    <property type="match status" value="1"/>
</dbReference>
<name>A0ABU2YC15_9FLAO</name>
<evidence type="ECO:0000256" key="2">
    <source>
        <dbReference type="RuleBase" id="RU003616"/>
    </source>
</evidence>
<dbReference type="InterPro" id="IPR008978">
    <property type="entry name" value="HSP20-like_chaperone"/>
</dbReference>
<comment type="similarity">
    <text evidence="1 2">Belongs to the small heat shock protein (HSP20) family.</text>
</comment>
<keyword evidence="5" id="KW-1185">Reference proteome</keyword>
<evidence type="ECO:0000259" key="3">
    <source>
        <dbReference type="PROSITE" id="PS01031"/>
    </source>
</evidence>
<feature type="domain" description="SHSP" evidence="3">
    <location>
        <begin position="29"/>
        <end position="140"/>
    </location>
</feature>
<sequence>MKVINSTKNGWFPSIFDDIFMENRLDIPNYEKFSSPAVNISENFTNFIIEVAAPGLEKSDFTIEVEEDVLTIAVTKETEKENDTKFTRKEFDFTNFKRTFSLPESSNKEEIKATYVNGLLTVTIEKVEEPKNIKRMVEIS</sequence>
<evidence type="ECO:0000313" key="4">
    <source>
        <dbReference type="EMBL" id="MDT0554578.1"/>
    </source>
</evidence>
<dbReference type="Pfam" id="PF00011">
    <property type="entry name" value="HSP20"/>
    <property type="match status" value="1"/>
</dbReference>
<dbReference type="Proteomes" id="UP001254488">
    <property type="component" value="Unassembled WGS sequence"/>
</dbReference>
<reference evidence="4 5" key="1">
    <citation type="submission" date="2023-09" db="EMBL/GenBank/DDBJ databases">
        <authorList>
            <person name="Rey-Velasco X."/>
        </authorList>
    </citation>
    <scope>NUCLEOTIDE SEQUENCE [LARGE SCALE GENOMIC DNA]</scope>
    <source>
        <strain evidence="4 5">W242</strain>
    </source>
</reference>
<dbReference type="Gene3D" id="2.60.40.790">
    <property type="match status" value="1"/>
</dbReference>
<protein>
    <submittedName>
        <fullName evidence="4">Hsp20/alpha crystallin family protein</fullName>
    </submittedName>
</protein>
<dbReference type="EMBL" id="JAVRHZ010000001">
    <property type="protein sequence ID" value="MDT0554578.1"/>
    <property type="molecule type" value="Genomic_DNA"/>
</dbReference>
<dbReference type="SUPFAM" id="SSF49764">
    <property type="entry name" value="HSP20-like chaperones"/>
    <property type="match status" value="1"/>
</dbReference>
<comment type="caution">
    <text evidence="4">The sequence shown here is derived from an EMBL/GenBank/DDBJ whole genome shotgun (WGS) entry which is preliminary data.</text>
</comment>
<gene>
    <name evidence="4" type="ORF">RM538_01080</name>
</gene>
<accession>A0ABU2YC15</accession>
<dbReference type="InterPro" id="IPR002068">
    <property type="entry name" value="A-crystallin/Hsp20_dom"/>
</dbReference>
<proteinExistence type="inferred from homology"/>
<dbReference type="RefSeq" id="WP_311331539.1">
    <property type="nucleotide sequence ID" value="NZ_JAVRHZ010000001.1"/>
</dbReference>
<dbReference type="PROSITE" id="PS01031">
    <property type="entry name" value="SHSP"/>
    <property type="match status" value="1"/>
</dbReference>
<evidence type="ECO:0000313" key="5">
    <source>
        <dbReference type="Proteomes" id="UP001254488"/>
    </source>
</evidence>